<dbReference type="STRING" id="1330534.L323_09565"/>
<comment type="caution">
    <text evidence="1">The sequence shown here is derived from an EMBL/GenBank/DDBJ whole genome shotgun (WGS) entry which is preliminary data.</text>
</comment>
<dbReference type="PATRIC" id="fig|1330534.3.peg.1904"/>
<dbReference type="EMBL" id="ATAY01000031">
    <property type="protein sequence ID" value="EPR12019.1"/>
    <property type="molecule type" value="Genomic_DNA"/>
</dbReference>
<proteinExistence type="predicted"/>
<protein>
    <submittedName>
        <fullName evidence="1">Uncharacterized protein</fullName>
    </submittedName>
</protein>
<dbReference type="AlphaFoldDB" id="U4R339"/>
<gene>
    <name evidence="1" type="ORF">L323_09565</name>
</gene>
<dbReference type="RefSeq" id="WP_020815448.1">
    <property type="nucleotide sequence ID" value="NZ_ATAY01000031.1"/>
</dbReference>
<reference evidence="1 2" key="1">
    <citation type="journal article" date="2013" name="Genome Announc.">
        <title>Draft Genome Sequence of the Cellulolytic Bacterium Clostridium papyrosolvens C7 (ATCC 700395).</title>
        <authorList>
            <person name="Zepeda V."/>
            <person name="Dassa B."/>
            <person name="Borovok I."/>
            <person name="Lamed R."/>
            <person name="Bayer E.A."/>
            <person name="Cate J.H."/>
        </authorList>
    </citation>
    <scope>NUCLEOTIDE SEQUENCE [LARGE SCALE GENOMIC DNA]</scope>
    <source>
        <strain evidence="1 2">C7</strain>
    </source>
</reference>
<dbReference type="OrthoDB" id="2087673at2"/>
<accession>U4R339</accession>
<evidence type="ECO:0000313" key="1">
    <source>
        <dbReference type="EMBL" id="EPR12019.1"/>
    </source>
</evidence>
<evidence type="ECO:0000313" key="2">
    <source>
        <dbReference type="Proteomes" id="UP000016860"/>
    </source>
</evidence>
<name>U4R339_9FIRM</name>
<organism evidence="1 2">
    <name type="scientific">Ruminiclostridium papyrosolvens C7</name>
    <dbReference type="NCBI Taxonomy" id="1330534"/>
    <lineage>
        <taxon>Bacteria</taxon>
        <taxon>Bacillati</taxon>
        <taxon>Bacillota</taxon>
        <taxon>Clostridia</taxon>
        <taxon>Eubacteriales</taxon>
        <taxon>Oscillospiraceae</taxon>
        <taxon>Ruminiclostridium</taxon>
    </lineage>
</organism>
<sequence length="61" mass="6900">MSGGKISKDEPLETLANILEAIIDIILYGCTCVKTEKLPVLQQPLIYHNFGGILPWIRYRL</sequence>
<dbReference type="Proteomes" id="UP000016860">
    <property type="component" value="Unassembled WGS sequence"/>
</dbReference>